<proteinExistence type="predicted"/>
<dbReference type="EMBL" id="JACIJM010000015">
    <property type="protein sequence ID" value="MBB5723824.1"/>
    <property type="molecule type" value="Genomic_DNA"/>
</dbReference>
<evidence type="ECO:0000313" key="1">
    <source>
        <dbReference type="EMBL" id="MBB5723824.1"/>
    </source>
</evidence>
<organism evidence="1 2">
    <name type="scientific">Yoonia ponticola</name>
    <dbReference type="NCBI Taxonomy" id="1524255"/>
    <lineage>
        <taxon>Bacteria</taxon>
        <taxon>Pseudomonadati</taxon>
        <taxon>Pseudomonadota</taxon>
        <taxon>Alphaproteobacteria</taxon>
        <taxon>Rhodobacterales</taxon>
        <taxon>Paracoccaceae</taxon>
        <taxon>Yoonia</taxon>
    </lineage>
</organism>
<evidence type="ECO:0000313" key="2">
    <source>
        <dbReference type="Proteomes" id="UP000535415"/>
    </source>
</evidence>
<sequence length="171" mass="19144">MPCFHLTTCADYAVPTQDYLRRPSVCTLQKRRSPAVSGGAFINLFRIVSKAYIAVSVGNHLLFLRQVSEVIAFGRLYRSVPDIALDAINRPTFFKALNRKFVADVMKASTELCLLRVIPEQARRATIVAKPELLGINRSSFLPNVLICAFLIGRVFHGFWRASRDVCASIL</sequence>
<keyword evidence="2" id="KW-1185">Reference proteome</keyword>
<comment type="caution">
    <text evidence="1">The sequence shown here is derived from an EMBL/GenBank/DDBJ whole genome shotgun (WGS) entry which is preliminary data.</text>
</comment>
<gene>
    <name evidence="1" type="ORF">FHS72_003469</name>
</gene>
<dbReference type="AlphaFoldDB" id="A0A7W9BPI8"/>
<protein>
    <submittedName>
        <fullName evidence="1">Uncharacterized protein</fullName>
    </submittedName>
</protein>
<reference evidence="1 2" key="1">
    <citation type="submission" date="2020-08" db="EMBL/GenBank/DDBJ databases">
        <title>Genomic Encyclopedia of Type Strains, Phase IV (KMG-IV): sequencing the most valuable type-strain genomes for metagenomic binning, comparative biology and taxonomic classification.</title>
        <authorList>
            <person name="Goeker M."/>
        </authorList>
    </citation>
    <scope>NUCLEOTIDE SEQUENCE [LARGE SCALE GENOMIC DNA]</scope>
    <source>
        <strain evidence="1 2">DSM 101064</strain>
    </source>
</reference>
<accession>A0A7W9BPI8</accession>
<dbReference type="Proteomes" id="UP000535415">
    <property type="component" value="Unassembled WGS sequence"/>
</dbReference>
<name>A0A7W9BPI8_9RHOB</name>